<dbReference type="InterPro" id="IPR032675">
    <property type="entry name" value="LRR_dom_sf"/>
</dbReference>
<dbReference type="HOGENOM" id="CLU_000837_25_1_1"/>
<gene>
    <name evidence="12" type="primary">LOC100825909</name>
    <name evidence="11" type="ORF">BRADI_2g12497v3</name>
</gene>
<feature type="domain" description="NB-ARC" evidence="7">
    <location>
        <begin position="190"/>
        <end position="348"/>
    </location>
</feature>
<dbReference type="Gene3D" id="3.40.50.300">
    <property type="entry name" value="P-loop containing nucleotide triphosphate hydrolases"/>
    <property type="match status" value="1"/>
</dbReference>
<dbReference type="Gramene" id="KQK04232">
    <property type="protein sequence ID" value="KQK04232"/>
    <property type="gene ID" value="BRADI_2g12497v3"/>
</dbReference>
<comment type="similarity">
    <text evidence="1">Belongs to the disease resistance NB-LRR family.</text>
</comment>
<evidence type="ECO:0000256" key="1">
    <source>
        <dbReference type="ARBA" id="ARBA00008894"/>
    </source>
</evidence>
<dbReference type="InterPro" id="IPR038005">
    <property type="entry name" value="RX-like_CC"/>
</dbReference>
<dbReference type="GO" id="GO:0042742">
    <property type="term" value="P:defense response to bacterium"/>
    <property type="evidence" value="ECO:0007669"/>
    <property type="project" value="UniProtKB-ARBA"/>
</dbReference>
<dbReference type="Proteomes" id="UP000008810">
    <property type="component" value="Chromosome 2"/>
</dbReference>
<dbReference type="Pfam" id="PF23598">
    <property type="entry name" value="LRR_14"/>
    <property type="match status" value="1"/>
</dbReference>
<dbReference type="KEGG" id="bdi:100825909"/>
<evidence type="ECO:0000259" key="10">
    <source>
        <dbReference type="Pfam" id="PF23598"/>
    </source>
</evidence>
<dbReference type="EnsemblPlants" id="KQK04232">
    <property type="protein sequence ID" value="KQK04232"/>
    <property type="gene ID" value="BRADI_2g12497v3"/>
</dbReference>
<protein>
    <recommendedName>
        <fullName evidence="14">AAA+ ATPase domain-containing protein</fullName>
    </recommendedName>
</protein>
<keyword evidence="6" id="KW-0175">Coiled coil</keyword>
<dbReference type="eggNOG" id="KOG4658">
    <property type="taxonomic scope" value="Eukaryota"/>
</dbReference>
<reference evidence="11" key="2">
    <citation type="submission" date="2017-06" db="EMBL/GenBank/DDBJ databases">
        <title>WGS assembly of Brachypodium distachyon.</title>
        <authorList>
            <consortium name="The International Brachypodium Initiative"/>
            <person name="Lucas S."/>
            <person name="Harmon-Smith M."/>
            <person name="Lail K."/>
            <person name="Tice H."/>
            <person name="Grimwood J."/>
            <person name="Bruce D."/>
            <person name="Barry K."/>
            <person name="Shu S."/>
            <person name="Lindquist E."/>
            <person name="Wang M."/>
            <person name="Pitluck S."/>
            <person name="Vogel J.P."/>
            <person name="Garvin D.F."/>
            <person name="Mockler T.C."/>
            <person name="Schmutz J."/>
            <person name="Rokhsar D."/>
            <person name="Bevan M.W."/>
        </authorList>
    </citation>
    <scope>NUCLEOTIDE SEQUENCE</scope>
    <source>
        <strain evidence="11">Bd21</strain>
    </source>
</reference>
<evidence type="ECO:0000259" key="7">
    <source>
        <dbReference type="Pfam" id="PF00931"/>
    </source>
</evidence>
<dbReference type="Pfam" id="PF23559">
    <property type="entry name" value="WHD_DRP"/>
    <property type="match status" value="1"/>
</dbReference>
<evidence type="ECO:0000259" key="9">
    <source>
        <dbReference type="Pfam" id="PF23559"/>
    </source>
</evidence>
<feature type="domain" description="Disease resistance N-terminal" evidence="8">
    <location>
        <begin position="12"/>
        <end position="96"/>
    </location>
</feature>
<dbReference type="Pfam" id="PF18052">
    <property type="entry name" value="Rx_N"/>
    <property type="match status" value="1"/>
</dbReference>
<dbReference type="OrthoDB" id="1053178at2759"/>
<dbReference type="SUPFAM" id="SSF52058">
    <property type="entry name" value="L domain-like"/>
    <property type="match status" value="1"/>
</dbReference>
<dbReference type="GO" id="GO:0002758">
    <property type="term" value="P:innate immune response-activating signaling pathway"/>
    <property type="evidence" value="ECO:0007669"/>
    <property type="project" value="UniProtKB-ARBA"/>
</dbReference>
<keyword evidence="3" id="KW-0677">Repeat</keyword>
<dbReference type="InterPro" id="IPR002182">
    <property type="entry name" value="NB-ARC"/>
</dbReference>
<dbReference type="InterPro" id="IPR058922">
    <property type="entry name" value="WHD_DRP"/>
</dbReference>
<keyword evidence="13" id="KW-1185">Reference proteome</keyword>
<evidence type="ECO:0008006" key="14">
    <source>
        <dbReference type="Google" id="ProtNLM"/>
    </source>
</evidence>
<dbReference type="FunCoup" id="I1HF56">
    <property type="interactions" value="794"/>
</dbReference>
<dbReference type="OMA" id="LSWVRCC"/>
<dbReference type="PRINTS" id="PR00364">
    <property type="entry name" value="DISEASERSIST"/>
</dbReference>
<dbReference type="InterPro" id="IPR044974">
    <property type="entry name" value="Disease_R_plants"/>
</dbReference>
<keyword evidence="4" id="KW-0547">Nucleotide-binding</keyword>
<dbReference type="GO" id="GO:0098542">
    <property type="term" value="P:defense response to other organism"/>
    <property type="evidence" value="ECO:0000318"/>
    <property type="project" value="GO_Central"/>
</dbReference>
<proteinExistence type="inferred from homology"/>
<dbReference type="InterPro" id="IPR036388">
    <property type="entry name" value="WH-like_DNA-bd_sf"/>
</dbReference>
<evidence type="ECO:0000259" key="8">
    <source>
        <dbReference type="Pfam" id="PF18052"/>
    </source>
</evidence>
<evidence type="ECO:0000256" key="3">
    <source>
        <dbReference type="ARBA" id="ARBA00022737"/>
    </source>
</evidence>
<dbReference type="Gene3D" id="3.80.10.10">
    <property type="entry name" value="Ribonuclease Inhibitor"/>
    <property type="match status" value="1"/>
</dbReference>
<keyword evidence="5" id="KW-0611">Plant defense</keyword>
<evidence type="ECO:0000313" key="11">
    <source>
        <dbReference type="EMBL" id="KQK04232.1"/>
    </source>
</evidence>
<dbReference type="InterPro" id="IPR042197">
    <property type="entry name" value="Apaf_helical"/>
</dbReference>
<evidence type="ECO:0000256" key="6">
    <source>
        <dbReference type="ARBA" id="ARBA00023054"/>
    </source>
</evidence>
<dbReference type="Gene3D" id="1.10.10.10">
    <property type="entry name" value="Winged helix-like DNA-binding domain superfamily/Winged helix DNA-binding domain"/>
    <property type="match status" value="1"/>
</dbReference>
<dbReference type="InterPro" id="IPR055414">
    <property type="entry name" value="LRR_R13L4/SHOC2-like"/>
</dbReference>
<dbReference type="Gene3D" id="1.10.8.430">
    <property type="entry name" value="Helical domain of apoptotic protease-activating factors"/>
    <property type="match status" value="1"/>
</dbReference>
<reference evidence="12" key="3">
    <citation type="submission" date="2018-08" db="UniProtKB">
        <authorList>
            <consortium name="EnsemblPlants"/>
        </authorList>
    </citation>
    <scope>IDENTIFICATION</scope>
    <source>
        <strain evidence="12">cv. Bd21</strain>
    </source>
</reference>
<organism evidence="12">
    <name type="scientific">Brachypodium distachyon</name>
    <name type="common">Purple false brome</name>
    <name type="synonym">Trachynia distachya</name>
    <dbReference type="NCBI Taxonomy" id="15368"/>
    <lineage>
        <taxon>Eukaryota</taxon>
        <taxon>Viridiplantae</taxon>
        <taxon>Streptophyta</taxon>
        <taxon>Embryophyta</taxon>
        <taxon>Tracheophyta</taxon>
        <taxon>Spermatophyta</taxon>
        <taxon>Magnoliopsida</taxon>
        <taxon>Liliopsida</taxon>
        <taxon>Poales</taxon>
        <taxon>Poaceae</taxon>
        <taxon>BOP clade</taxon>
        <taxon>Pooideae</taxon>
        <taxon>Stipodae</taxon>
        <taxon>Brachypodieae</taxon>
        <taxon>Brachypodium</taxon>
    </lineage>
</organism>
<evidence type="ECO:0000313" key="13">
    <source>
        <dbReference type="Proteomes" id="UP000008810"/>
    </source>
</evidence>
<dbReference type="InterPro" id="IPR041118">
    <property type="entry name" value="Rx_N"/>
</dbReference>
<evidence type="ECO:0000256" key="5">
    <source>
        <dbReference type="ARBA" id="ARBA00022821"/>
    </source>
</evidence>
<dbReference type="RefSeq" id="XP_003567653.1">
    <property type="nucleotide sequence ID" value="XM_003567605.4"/>
</dbReference>
<dbReference type="PANTHER" id="PTHR23155:SF1235">
    <property type="entry name" value="OS01G0335700 PROTEIN"/>
    <property type="match status" value="1"/>
</dbReference>
<feature type="domain" description="Disease resistance R13L4/SHOC-2-like LRR" evidence="10">
    <location>
        <begin position="560"/>
        <end position="707"/>
    </location>
</feature>
<evidence type="ECO:0000256" key="2">
    <source>
        <dbReference type="ARBA" id="ARBA00022614"/>
    </source>
</evidence>
<reference evidence="11 12" key="1">
    <citation type="journal article" date="2010" name="Nature">
        <title>Genome sequencing and analysis of the model grass Brachypodium distachyon.</title>
        <authorList>
            <consortium name="International Brachypodium Initiative"/>
        </authorList>
    </citation>
    <scope>NUCLEOTIDE SEQUENCE [LARGE SCALE GENOMIC DNA]</scope>
    <source>
        <strain evidence="11 12">Bd21</strain>
    </source>
</reference>
<dbReference type="Pfam" id="PF00931">
    <property type="entry name" value="NB-ARC"/>
    <property type="match status" value="1"/>
</dbReference>
<dbReference type="InterPro" id="IPR027417">
    <property type="entry name" value="P-loop_NTPase"/>
</dbReference>
<dbReference type="AlphaFoldDB" id="I1HF56"/>
<dbReference type="PANTHER" id="PTHR23155">
    <property type="entry name" value="DISEASE RESISTANCE PROTEIN RP"/>
    <property type="match status" value="1"/>
</dbReference>
<evidence type="ECO:0000256" key="4">
    <source>
        <dbReference type="ARBA" id="ARBA00022741"/>
    </source>
</evidence>
<keyword evidence="2" id="KW-0433">Leucine-rich repeat</keyword>
<dbReference type="GO" id="GO:0009626">
    <property type="term" value="P:plant-type hypersensitive response"/>
    <property type="evidence" value="ECO:0007669"/>
    <property type="project" value="UniProtKB-ARBA"/>
</dbReference>
<accession>I1HF56</accession>
<dbReference type="EMBL" id="CM000881">
    <property type="protein sequence ID" value="KQK04232.1"/>
    <property type="molecule type" value="Genomic_DNA"/>
</dbReference>
<feature type="domain" description="Disease resistance protein winged helix" evidence="9">
    <location>
        <begin position="436"/>
        <end position="507"/>
    </location>
</feature>
<dbReference type="SUPFAM" id="SSF52540">
    <property type="entry name" value="P-loop containing nucleoside triphosphate hydrolases"/>
    <property type="match status" value="1"/>
</dbReference>
<dbReference type="FunFam" id="1.10.10.10:FF:000322">
    <property type="entry name" value="Probable disease resistance protein At1g63360"/>
    <property type="match status" value="1"/>
</dbReference>
<dbReference type="GeneID" id="100825909"/>
<dbReference type="CDD" id="cd14798">
    <property type="entry name" value="RX-CC_like"/>
    <property type="match status" value="1"/>
</dbReference>
<dbReference type="Gene3D" id="1.20.5.4130">
    <property type="match status" value="1"/>
</dbReference>
<sequence>MEIAVGALSGMVDALPGKLGELLQQEFELLSGVRGDVAFFQAELGAMHAAVVRCEALDEPDPQTTTWIGQVRELAYDIEDWVDLFAHRVDAGRSTHDADAAGAISTRERFSRWIRRGIDRFTTIPDRHIIATELQDLRRRVVEVSDQRKRYSFGPQTVAAGSRYASAFDHRLVALYADSASLVGLEGPRDEVAEMVARAGSEGLKVVSVVGIAGSGKTTLAREVYRLIGAGFKCRASVSVGRNPDIAKVLGDMLSQVDNEYRGRGDSGDPAQLIGTLRLHLQDKRYLVMIDDLWSTQTWGTIKYCFPDNNLGSRIIITTRIETVGKVGNHVYKTRLLDEADAETLFFRRTFGSEGVCPHHLIDVSTQIMRKCGGLPLAIVSVGSMLASKQLTRDEFERSGLHWQENSQLQGMKQSIKLSYSDLPANLKTCLLYLSIFPENYVIEIQRLVRRWIAEGLISEQRGPSREEIARNYINELIGRNLVQRSQLNHDGTHRSCVVHPVIHDFIICKSMEDNFVALVHAQQQDVSPGNGTIRRLSLLNSTKLDQAKAQIDGGKVSRARSITAISHTSGTPRLNELSVLRVLDLEGCEGPLCLDGLCKLLLLRYLNLTGTDISELPAQIGELRCLETLDVRFTKVKELPPSILRLEKLMHLLAGNAKLPSGISKMKSLLTLSCNNVGENPVSVMHEFGKISSLRELELFCDVTGTSGGKKQVEFPGDGFRSLEKLRIRCSLPSVTFMNGALPKLAMLELKFEKGLSVESSGVSGIELLTSLKHLLIDSQHDTGAADAMAEVRKVVHPNCQVITT</sequence>
<dbReference type="GO" id="GO:0043531">
    <property type="term" value="F:ADP binding"/>
    <property type="evidence" value="ECO:0007669"/>
    <property type="project" value="InterPro"/>
</dbReference>
<evidence type="ECO:0000313" key="12">
    <source>
        <dbReference type="EnsemblPlants" id="KQK04232"/>
    </source>
</evidence>
<name>I1HF56_BRADI</name>